<evidence type="ECO:0000256" key="6">
    <source>
        <dbReference type="ARBA" id="ARBA00023266"/>
    </source>
</evidence>
<comment type="pathway">
    <text evidence="8">Aminoacyl-tRNA biosynthesis; selenocysteinyl-tRNA(Sec) biosynthesis; selenocysteinyl-tRNA(Sec) from L-seryl-tRNA(Sec) (bacterial route): step 1/1.</text>
</comment>
<dbReference type="SUPFAM" id="SSF53383">
    <property type="entry name" value="PLP-dependent transferases"/>
    <property type="match status" value="1"/>
</dbReference>
<evidence type="ECO:0000256" key="10">
    <source>
        <dbReference type="SAM" id="MobiDB-lite"/>
    </source>
</evidence>
<keyword evidence="6 8" id="KW-0711">Selenium</keyword>
<feature type="domain" description="L-seryl-tRNA selenium transferase N-terminal" evidence="11">
    <location>
        <begin position="12"/>
        <end position="51"/>
    </location>
</feature>
<feature type="compositionally biased region" description="Basic and acidic residues" evidence="10">
    <location>
        <begin position="468"/>
        <end position="480"/>
    </location>
</feature>
<evidence type="ECO:0000256" key="8">
    <source>
        <dbReference type="HAMAP-Rule" id="MF_00423"/>
    </source>
</evidence>
<sequence length="488" mass="49645">MPQSPSGAEDPRRRIPRTDRLLALPEVVAASGAMGERVVHDLVRAAQDRARRGEIAPEDVAAAVLASLGEHSASSLRPVLNATGVIVHTNLGRAPLSAAARQAVQDAAGYTDVEFDLATGARSRRGAGARAALLAACPAAEDALVVNNGAAALLLATTALAAGREVLWSRGELVEIGAGFRLAELVASAGARVREVGTTNRTHASDYREALTAGAGGEQGAAAPGPGAAAPGPGAQPAPADESPVGAILKVHTSNYRIEGFTSEVGIAELAALAHEHGLPLIADLGSGLLRPEPALPDEPDAASALAAGADVVITSGDKLLGGPQAGILLGRREVIARLARHPLARAVRADKLALAAIEATLAGPVPPVLAALRTDPDTLRERTDALAARLGGRTVAHDGRVGGGGGAEVPLPGWAIALEEELAAELRTGDPAVVGTVQGSACLLDLRCVPAEHEDTLVGAVAAARERLRDRDNRRRPEDASAQDPAR</sequence>
<dbReference type="InterPro" id="IPR025862">
    <property type="entry name" value="SelA_trans_N_dom"/>
</dbReference>
<evidence type="ECO:0000256" key="7">
    <source>
        <dbReference type="ARBA" id="ARBA00044507"/>
    </source>
</evidence>
<dbReference type="GO" id="GO:0001717">
    <property type="term" value="P:conversion of seryl-tRNAsec to selenocys-tRNAsec"/>
    <property type="evidence" value="ECO:0007669"/>
    <property type="project" value="UniProtKB-UniRule"/>
</dbReference>
<reference evidence="12 13" key="1">
    <citation type="submission" date="2018-07" db="EMBL/GenBank/DDBJ databases">
        <title>Brachybacteriurn paraconglorneratum KCTC 9916.</title>
        <authorList>
            <person name="Li Y."/>
        </authorList>
    </citation>
    <scope>NUCLEOTIDE SEQUENCE [LARGE SCALE GENOMIC DNA]</scope>
    <source>
        <strain evidence="12 13">KCTC 9916</strain>
    </source>
</reference>
<proteinExistence type="inferred from homology"/>
<comment type="catalytic activity">
    <reaction evidence="8">
        <text>L-seryl-tRNA(Sec) + selenophosphate + H(+) = L-selenocysteinyl-tRNA(Sec) + phosphate</text>
        <dbReference type="Rhea" id="RHEA:22728"/>
        <dbReference type="Rhea" id="RHEA-COMP:9742"/>
        <dbReference type="Rhea" id="RHEA-COMP:9743"/>
        <dbReference type="ChEBI" id="CHEBI:15378"/>
        <dbReference type="ChEBI" id="CHEBI:16144"/>
        <dbReference type="ChEBI" id="CHEBI:43474"/>
        <dbReference type="ChEBI" id="CHEBI:78533"/>
        <dbReference type="ChEBI" id="CHEBI:78573"/>
        <dbReference type="EC" id="2.9.1.1"/>
    </reaction>
</comment>
<feature type="region of interest" description="Disordered" evidence="10">
    <location>
        <begin position="214"/>
        <end position="242"/>
    </location>
</feature>
<dbReference type="PANTHER" id="PTHR32328:SF0">
    <property type="entry name" value="L-SERYL-TRNA(SEC) SELENIUM TRANSFERASE"/>
    <property type="match status" value="1"/>
</dbReference>
<dbReference type="GeneID" id="78119821"/>
<accession>A0A3R8QW99</accession>
<comment type="subcellular location">
    <subcellularLocation>
        <location evidence="8">Cytoplasm</location>
    </subcellularLocation>
</comment>
<protein>
    <recommendedName>
        <fullName evidence="8">L-seryl-tRNA(Sec) selenium transferase</fullName>
        <ecNumber evidence="8">2.9.1.1</ecNumber>
    </recommendedName>
    <alternativeName>
        <fullName evidence="8">Selenocysteine synthase</fullName>
        <shortName evidence="8">Sec synthase</shortName>
    </alternativeName>
    <alternativeName>
        <fullName evidence="8">Selenocysteinyl-tRNA(Sec) synthase</fullName>
    </alternativeName>
</protein>
<dbReference type="Gene3D" id="3.90.1150.110">
    <property type="match status" value="1"/>
</dbReference>
<evidence type="ECO:0000313" key="12">
    <source>
        <dbReference type="EMBL" id="RRR20219.1"/>
    </source>
</evidence>
<comment type="similarity">
    <text evidence="7 8">Belongs to the SelA family.</text>
</comment>
<dbReference type="AlphaFoldDB" id="A0A3R8QW99"/>
<comment type="cofactor">
    <cofactor evidence="1 8 9">
        <name>pyridoxal 5'-phosphate</name>
        <dbReference type="ChEBI" id="CHEBI:597326"/>
    </cofactor>
</comment>
<name>A0A3R8QW99_9MICO</name>
<dbReference type="EMBL" id="QOCI01000001">
    <property type="protein sequence ID" value="RRR20219.1"/>
    <property type="molecule type" value="Genomic_DNA"/>
</dbReference>
<dbReference type="PANTHER" id="PTHR32328">
    <property type="entry name" value="L-SERYL-TRNA(SEC) SELENIUM TRANSFERASE"/>
    <property type="match status" value="1"/>
</dbReference>
<dbReference type="InterPro" id="IPR015424">
    <property type="entry name" value="PyrdxlP-dep_Trfase"/>
</dbReference>
<dbReference type="HAMAP" id="MF_00423">
    <property type="entry name" value="SelA"/>
    <property type="match status" value="1"/>
</dbReference>
<gene>
    <name evidence="8" type="primary">selA</name>
    <name evidence="12" type="ORF">DS079_02085</name>
</gene>
<evidence type="ECO:0000256" key="9">
    <source>
        <dbReference type="PIRSR" id="PIRSR618319-50"/>
    </source>
</evidence>
<comment type="caution">
    <text evidence="12">The sequence shown here is derived from an EMBL/GenBank/DDBJ whole genome shotgun (WGS) entry which is preliminary data.</text>
</comment>
<dbReference type="RefSeq" id="WP_126984621.1">
    <property type="nucleotide sequence ID" value="NZ_ML133851.1"/>
</dbReference>
<feature type="compositionally biased region" description="Low complexity" evidence="10">
    <location>
        <begin position="220"/>
        <end position="240"/>
    </location>
</feature>
<keyword evidence="5 8" id="KW-0648">Protein biosynthesis</keyword>
<dbReference type="InterPro" id="IPR015421">
    <property type="entry name" value="PyrdxlP-dep_Trfase_major"/>
</dbReference>
<dbReference type="GO" id="GO:0001514">
    <property type="term" value="P:selenocysteine incorporation"/>
    <property type="evidence" value="ECO:0007669"/>
    <property type="project" value="UniProtKB-UniRule"/>
</dbReference>
<dbReference type="Pfam" id="PF03841">
    <property type="entry name" value="SelA"/>
    <property type="match status" value="2"/>
</dbReference>
<keyword evidence="2 8" id="KW-0963">Cytoplasm</keyword>
<keyword evidence="4 8" id="KW-0663">Pyridoxal phosphate</keyword>
<dbReference type="InterPro" id="IPR018319">
    <property type="entry name" value="SelA-like"/>
</dbReference>
<keyword evidence="13" id="KW-1185">Reference proteome</keyword>
<dbReference type="Pfam" id="PF12390">
    <property type="entry name" value="Se-cys_synth_N"/>
    <property type="match status" value="1"/>
</dbReference>
<evidence type="ECO:0000256" key="4">
    <source>
        <dbReference type="ARBA" id="ARBA00022898"/>
    </source>
</evidence>
<dbReference type="EC" id="2.9.1.1" evidence="8"/>
<dbReference type="GO" id="GO:0004125">
    <property type="term" value="F:L-seryl-tRNA(Sec) selenium transferase activity"/>
    <property type="evidence" value="ECO:0007669"/>
    <property type="project" value="UniProtKB-UniRule"/>
</dbReference>
<evidence type="ECO:0000256" key="1">
    <source>
        <dbReference type="ARBA" id="ARBA00001933"/>
    </source>
</evidence>
<feature type="modified residue" description="N6-(pyridoxal phosphate)lysine" evidence="8 9">
    <location>
        <position position="319"/>
    </location>
</feature>
<feature type="region of interest" description="Disordered" evidence="10">
    <location>
        <begin position="468"/>
        <end position="488"/>
    </location>
</feature>
<dbReference type="InterPro" id="IPR004534">
    <property type="entry name" value="SelA_trans"/>
</dbReference>
<evidence type="ECO:0000256" key="3">
    <source>
        <dbReference type="ARBA" id="ARBA00022679"/>
    </source>
</evidence>
<dbReference type="GO" id="GO:0005737">
    <property type="term" value="C:cytoplasm"/>
    <property type="evidence" value="ECO:0007669"/>
    <property type="project" value="UniProtKB-SubCell"/>
</dbReference>
<evidence type="ECO:0000256" key="2">
    <source>
        <dbReference type="ARBA" id="ARBA00022490"/>
    </source>
</evidence>
<comment type="function">
    <text evidence="8">Converts seryl-tRNA(Sec) to selenocysteinyl-tRNA(Sec) required for selenoprotein biosynthesis.</text>
</comment>
<keyword evidence="3 8" id="KW-0808">Transferase</keyword>
<dbReference type="Proteomes" id="UP000274327">
    <property type="component" value="Unassembled WGS sequence"/>
</dbReference>
<dbReference type="UniPathway" id="UPA00906">
    <property type="reaction ID" value="UER00896"/>
</dbReference>
<organism evidence="12 13">
    <name type="scientific">Brachybacterium paraconglomeratum</name>
    <dbReference type="NCBI Taxonomy" id="173362"/>
    <lineage>
        <taxon>Bacteria</taxon>
        <taxon>Bacillati</taxon>
        <taxon>Actinomycetota</taxon>
        <taxon>Actinomycetes</taxon>
        <taxon>Micrococcales</taxon>
        <taxon>Dermabacteraceae</taxon>
        <taxon>Brachybacterium</taxon>
    </lineage>
</organism>
<evidence type="ECO:0000259" key="11">
    <source>
        <dbReference type="Pfam" id="PF12390"/>
    </source>
</evidence>
<evidence type="ECO:0000256" key="5">
    <source>
        <dbReference type="ARBA" id="ARBA00022917"/>
    </source>
</evidence>
<evidence type="ECO:0000313" key="13">
    <source>
        <dbReference type="Proteomes" id="UP000274327"/>
    </source>
</evidence>
<dbReference type="Gene3D" id="3.40.640.10">
    <property type="entry name" value="Type I PLP-dependent aspartate aminotransferase-like (Major domain)"/>
    <property type="match status" value="1"/>
</dbReference>